<name>A0A0X3P0Z7_SCHSO</name>
<dbReference type="AlphaFoldDB" id="A0A0X3P0Z7"/>
<organism evidence="1">
    <name type="scientific">Schistocephalus solidus</name>
    <name type="common">Tapeworm</name>
    <dbReference type="NCBI Taxonomy" id="70667"/>
    <lineage>
        <taxon>Eukaryota</taxon>
        <taxon>Metazoa</taxon>
        <taxon>Spiralia</taxon>
        <taxon>Lophotrochozoa</taxon>
        <taxon>Platyhelminthes</taxon>
        <taxon>Cestoda</taxon>
        <taxon>Eucestoda</taxon>
        <taxon>Diphyllobothriidea</taxon>
        <taxon>Diphyllobothriidae</taxon>
        <taxon>Schistocephalus</taxon>
    </lineage>
</organism>
<dbReference type="EMBL" id="GEEE01017646">
    <property type="protein sequence ID" value="JAP45579.1"/>
    <property type="molecule type" value="Transcribed_RNA"/>
</dbReference>
<accession>A0A0X3P0Z7</accession>
<evidence type="ECO:0000313" key="1">
    <source>
        <dbReference type="EMBL" id="JAP45579.1"/>
    </source>
</evidence>
<reference evidence="1" key="1">
    <citation type="submission" date="2016-01" db="EMBL/GenBank/DDBJ databases">
        <title>Reference transcriptome for the parasite Schistocephalus solidus: insights into the molecular evolution of parasitism.</title>
        <authorList>
            <person name="Hebert F.O."/>
            <person name="Grambauer S."/>
            <person name="Barber I."/>
            <person name="Landry C.R."/>
            <person name="Aubin-Horth N."/>
        </authorList>
    </citation>
    <scope>NUCLEOTIDE SEQUENCE</scope>
</reference>
<sequence>MVRGWACERDTFQSPPNHVGCKRCTHFATRIVISVRNLNIFCLINLRKGCLIMDTFMYLHSLIHMTSYKTKLYPFKWTQEEGQLFHQWRTRIKTYVRVLYTQF</sequence>
<gene>
    <name evidence="1" type="ORF">TR105089</name>
</gene>
<protein>
    <submittedName>
        <fullName evidence="1">Uncharacterized protein</fullName>
    </submittedName>
</protein>
<proteinExistence type="predicted"/>